<dbReference type="InterPro" id="IPR027417">
    <property type="entry name" value="P-loop_NTPase"/>
</dbReference>
<dbReference type="Gene3D" id="3.40.50.300">
    <property type="entry name" value="P-loop containing nucleotide triphosphate hydrolases"/>
    <property type="match status" value="1"/>
</dbReference>
<dbReference type="NCBIfam" id="NF006958">
    <property type="entry name" value="PRK09435.1"/>
    <property type="match status" value="1"/>
</dbReference>
<proteinExistence type="inferred from homology"/>
<dbReference type="NCBIfam" id="TIGR00750">
    <property type="entry name" value="lao"/>
    <property type="match status" value="1"/>
</dbReference>
<dbReference type="InterPro" id="IPR003593">
    <property type="entry name" value="AAA+_ATPase"/>
</dbReference>
<dbReference type="PANTHER" id="PTHR23408:SF3">
    <property type="entry name" value="METHYLMALONIC ACIDURIA TYPE A PROTEIN, MITOCHONDRIAL"/>
    <property type="match status" value="1"/>
</dbReference>
<keyword evidence="3" id="KW-0378">Hydrolase</keyword>
<dbReference type="SMART" id="SM00382">
    <property type="entry name" value="AAA"/>
    <property type="match status" value="1"/>
</dbReference>
<dbReference type="InterPro" id="IPR005129">
    <property type="entry name" value="GTPase_ArgK"/>
</dbReference>
<dbReference type="RefSeq" id="WP_353648314.1">
    <property type="nucleotide sequence ID" value="NZ_CP159218.1"/>
</dbReference>
<comment type="similarity">
    <text evidence="1">Belongs to the SIMIBI class G3E GTPase family. ArgK/MeaB subfamily.</text>
</comment>
<dbReference type="AlphaFoldDB" id="A0AAU8DL45"/>
<dbReference type="EMBL" id="CP159218">
    <property type="protein sequence ID" value="XCG62699.1"/>
    <property type="molecule type" value="Genomic_DNA"/>
</dbReference>
<evidence type="ECO:0000256" key="1">
    <source>
        <dbReference type="ARBA" id="ARBA00009625"/>
    </source>
</evidence>
<dbReference type="GO" id="GO:0005737">
    <property type="term" value="C:cytoplasm"/>
    <property type="evidence" value="ECO:0007669"/>
    <property type="project" value="TreeGrafter"/>
</dbReference>
<reference evidence="3" key="1">
    <citation type="submission" date="2024-05" db="EMBL/GenBank/DDBJ databases">
        <authorList>
            <person name="Cai S.Y."/>
            <person name="Jin L.M."/>
            <person name="Li H.R."/>
        </authorList>
    </citation>
    <scope>NUCLEOTIDE SEQUENCE</scope>
    <source>
        <strain evidence="3">A5-74</strain>
    </source>
</reference>
<feature type="domain" description="AAA+ ATPase" evidence="2">
    <location>
        <begin position="53"/>
        <end position="229"/>
    </location>
</feature>
<dbReference type="Gene3D" id="1.20.5.170">
    <property type="match status" value="1"/>
</dbReference>
<accession>A0AAU8DL45</accession>
<organism evidence="3">
    <name type="scientific">Nakamurella sp. A5-74</name>
    <dbReference type="NCBI Taxonomy" id="3158264"/>
    <lineage>
        <taxon>Bacteria</taxon>
        <taxon>Bacillati</taxon>
        <taxon>Actinomycetota</taxon>
        <taxon>Actinomycetes</taxon>
        <taxon>Nakamurellales</taxon>
        <taxon>Nakamurellaceae</taxon>
        <taxon>Nakamurella</taxon>
    </lineage>
</organism>
<protein>
    <submittedName>
        <fullName evidence="3">Methylmalonyl Co-A mutase-associated GTPase MeaB</fullName>
        <ecNumber evidence="3">3.6.5.-</ecNumber>
    </submittedName>
</protein>
<evidence type="ECO:0000259" key="2">
    <source>
        <dbReference type="SMART" id="SM00382"/>
    </source>
</evidence>
<dbReference type="SUPFAM" id="SSF52540">
    <property type="entry name" value="P-loop containing nucleoside triphosphate hydrolases"/>
    <property type="match status" value="1"/>
</dbReference>
<name>A0AAU8DL45_9ACTN</name>
<gene>
    <name evidence="3" type="primary">meaB</name>
    <name evidence="3" type="ORF">ABLG96_15890</name>
</gene>
<sequence>MLASASTQELTDGVVAGSRSAISRAITLIESTRIDHRARARELLQHLPSPERPATRVGISGVPGVGKSTFIESLGRLLTSTGHRVGVLAVDPSSARTGGSVLGDRTRMPQLTADPAAYVRPSPTAGTLGGVTRATAQAITILESAGYDVILVETVGVGQSEIAVAGMVDTFLLLGLARTGDQLQGIKKGVLEIADVVAINKADGDRVVEASAAARELTGALHLVHGKGTAWVTPVLTCSGLSGDGVVQVWKMCLRHAEHLGAEGLHRKRSRQQWDMAWALVREELLQRLERSPAVREHRGALRQAVLGGSLGAAQAADEILAAFDGAAPQETSSDATVVVD</sequence>
<dbReference type="Pfam" id="PF03308">
    <property type="entry name" value="MeaB"/>
    <property type="match status" value="1"/>
</dbReference>
<dbReference type="Gene3D" id="1.10.287.130">
    <property type="match status" value="1"/>
</dbReference>
<dbReference type="CDD" id="cd03114">
    <property type="entry name" value="MMAA-like"/>
    <property type="match status" value="1"/>
</dbReference>
<dbReference type="GO" id="GO:0005525">
    <property type="term" value="F:GTP binding"/>
    <property type="evidence" value="ECO:0007669"/>
    <property type="project" value="InterPro"/>
</dbReference>
<dbReference type="EC" id="3.6.5.-" evidence="3"/>
<evidence type="ECO:0000313" key="3">
    <source>
        <dbReference type="EMBL" id="XCG62699.1"/>
    </source>
</evidence>
<dbReference type="PANTHER" id="PTHR23408">
    <property type="entry name" value="METHYLMALONYL-COA MUTASE"/>
    <property type="match status" value="1"/>
</dbReference>
<dbReference type="GO" id="GO:0003924">
    <property type="term" value="F:GTPase activity"/>
    <property type="evidence" value="ECO:0007669"/>
    <property type="project" value="InterPro"/>
</dbReference>